<name>A0AAV1JHD7_9NEOP</name>
<dbReference type="Proteomes" id="UP001497472">
    <property type="component" value="Unassembled WGS sequence"/>
</dbReference>
<keyword evidence="2" id="KW-1185">Reference proteome</keyword>
<dbReference type="EMBL" id="CAVLEF010000010">
    <property type="protein sequence ID" value="CAK1547994.1"/>
    <property type="molecule type" value="Genomic_DNA"/>
</dbReference>
<gene>
    <name evidence="1" type="ORF">LNINA_LOCUS7428</name>
</gene>
<dbReference type="AlphaFoldDB" id="A0AAV1JHD7"/>
<organism evidence="1 2">
    <name type="scientific">Leptosia nina</name>
    <dbReference type="NCBI Taxonomy" id="320188"/>
    <lineage>
        <taxon>Eukaryota</taxon>
        <taxon>Metazoa</taxon>
        <taxon>Ecdysozoa</taxon>
        <taxon>Arthropoda</taxon>
        <taxon>Hexapoda</taxon>
        <taxon>Insecta</taxon>
        <taxon>Pterygota</taxon>
        <taxon>Neoptera</taxon>
        <taxon>Endopterygota</taxon>
        <taxon>Lepidoptera</taxon>
        <taxon>Glossata</taxon>
        <taxon>Ditrysia</taxon>
        <taxon>Papilionoidea</taxon>
        <taxon>Pieridae</taxon>
        <taxon>Pierinae</taxon>
        <taxon>Leptosia</taxon>
    </lineage>
</organism>
<proteinExistence type="predicted"/>
<evidence type="ECO:0000313" key="1">
    <source>
        <dbReference type="EMBL" id="CAK1547994.1"/>
    </source>
</evidence>
<sequence>MQVGGEGGARVAKTFVAPAQGIDSFTAAFAITYFVDLDRDAHTPLPHVQEGRTIMLISKSVVWILYQK</sequence>
<protein>
    <submittedName>
        <fullName evidence="1">Uncharacterized protein</fullName>
    </submittedName>
</protein>
<reference evidence="1 2" key="1">
    <citation type="submission" date="2023-11" db="EMBL/GenBank/DDBJ databases">
        <authorList>
            <person name="Okamura Y."/>
        </authorList>
    </citation>
    <scope>NUCLEOTIDE SEQUENCE [LARGE SCALE GENOMIC DNA]</scope>
</reference>
<accession>A0AAV1JHD7</accession>
<evidence type="ECO:0000313" key="2">
    <source>
        <dbReference type="Proteomes" id="UP001497472"/>
    </source>
</evidence>
<comment type="caution">
    <text evidence="1">The sequence shown here is derived from an EMBL/GenBank/DDBJ whole genome shotgun (WGS) entry which is preliminary data.</text>
</comment>